<evidence type="ECO:0000256" key="5">
    <source>
        <dbReference type="ARBA" id="ARBA00022763"/>
    </source>
</evidence>
<dbReference type="GO" id="GO:0003677">
    <property type="term" value="F:DNA binding"/>
    <property type="evidence" value="ECO:0007669"/>
    <property type="project" value="UniProtKB-KW"/>
</dbReference>
<keyword evidence="2" id="KW-0963">Cytoplasm</keyword>
<evidence type="ECO:0000256" key="7">
    <source>
        <dbReference type="ARBA" id="ARBA00022840"/>
    </source>
</evidence>
<evidence type="ECO:0000256" key="9">
    <source>
        <dbReference type="ARBA" id="ARBA00023125"/>
    </source>
</evidence>
<keyword evidence="7" id="KW-0067">ATP-binding</keyword>
<dbReference type="GO" id="GO:0005737">
    <property type="term" value="C:cytoplasm"/>
    <property type="evidence" value="ECO:0007669"/>
    <property type="project" value="UniProtKB-SubCell"/>
</dbReference>
<dbReference type="SUPFAM" id="SSF52540">
    <property type="entry name" value="P-loop containing nucleoside triphosphate hydrolases"/>
    <property type="match status" value="1"/>
</dbReference>
<organism evidence="11">
    <name type="scientific">marine sediment metagenome</name>
    <dbReference type="NCBI Taxonomy" id="412755"/>
    <lineage>
        <taxon>unclassified sequences</taxon>
        <taxon>metagenomes</taxon>
        <taxon>ecological metagenomes</taxon>
    </lineage>
</organism>
<evidence type="ECO:0008006" key="12">
    <source>
        <dbReference type="Google" id="ProtNLM"/>
    </source>
</evidence>
<comment type="caution">
    <text evidence="11">The sequence shown here is derived from an EMBL/GenBank/DDBJ whole genome shotgun (WGS) entry which is preliminary data.</text>
</comment>
<accession>A0A0F9G777</accession>
<dbReference type="InterPro" id="IPR027417">
    <property type="entry name" value="P-loop_NTPase"/>
</dbReference>
<keyword evidence="9" id="KW-0238">DNA-binding</keyword>
<sequence>MEIKIKGASENNLKNIDISFKEGLTVVTGISGSGKSSLVFNTLYHESNRRLIELFGYSRK</sequence>
<evidence type="ECO:0000256" key="4">
    <source>
        <dbReference type="ARBA" id="ARBA00022741"/>
    </source>
</evidence>
<dbReference type="PANTHER" id="PTHR43152">
    <property type="entry name" value="UVRABC SYSTEM PROTEIN A"/>
    <property type="match status" value="1"/>
</dbReference>
<keyword evidence="6" id="KW-0228">DNA excision</keyword>
<evidence type="ECO:0000256" key="10">
    <source>
        <dbReference type="ARBA" id="ARBA00023204"/>
    </source>
</evidence>
<evidence type="ECO:0000313" key="11">
    <source>
        <dbReference type="EMBL" id="KKL86306.1"/>
    </source>
</evidence>
<keyword evidence="8" id="KW-0267">Excision nuclease</keyword>
<keyword evidence="5" id="KW-0227">DNA damage</keyword>
<evidence type="ECO:0000256" key="2">
    <source>
        <dbReference type="ARBA" id="ARBA00022490"/>
    </source>
</evidence>
<evidence type="ECO:0000256" key="3">
    <source>
        <dbReference type="ARBA" id="ARBA00022737"/>
    </source>
</evidence>
<dbReference type="GO" id="GO:0004518">
    <property type="term" value="F:nuclease activity"/>
    <property type="evidence" value="ECO:0007669"/>
    <property type="project" value="UniProtKB-KW"/>
</dbReference>
<reference evidence="11" key="1">
    <citation type="journal article" date="2015" name="Nature">
        <title>Complex archaea that bridge the gap between prokaryotes and eukaryotes.</title>
        <authorList>
            <person name="Spang A."/>
            <person name="Saw J.H."/>
            <person name="Jorgensen S.L."/>
            <person name="Zaremba-Niedzwiedzka K."/>
            <person name="Martijn J."/>
            <person name="Lind A.E."/>
            <person name="van Eijk R."/>
            <person name="Schleper C."/>
            <person name="Guy L."/>
            <person name="Ettema T.J."/>
        </authorList>
    </citation>
    <scope>NUCLEOTIDE SEQUENCE</scope>
</reference>
<protein>
    <recommendedName>
        <fullName evidence="12">ABC transporter domain-containing protein</fullName>
    </recommendedName>
</protein>
<dbReference type="AlphaFoldDB" id="A0A0F9G777"/>
<comment type="subcellular location">
    <subcellularLocation>
        <location evidence="1">Cytoplasm</location>
    </subcellularLocation>
</comment>
<dbReference type="GO" id="GO:0006281">
    <property type="term" value="P:DNA repair"/>
    <property type="evidence" value="ECO:0007669"/>
    <property type="project" value="UniProtKB-KW"/>
</dbReference>
<name>A0A0F9G777_9ZZZZ</name>
<evidence type="ECO:0000256" key="6">
    <source>
        <dbReference type="ARBA" id="ARBA00022769"/>
    </source>
</evidence>
<proteinExistence type="predicted"/>
<dbReference type="EMBL" id="LAZR01021154">
    <property type="protein sequence ID" value="KKL86306.1"/>
    <property type="molecule type" value="Genomic_DNA"/>
</dbReference>
<keyword evidence="4" id="KW-0547">Nucleotide-binding</keyword>
<keyword evidence="3" id="KW-0677">Repeat</keyword>
<evidence type="ECO:0000256" key="8">
    <source>
        <dbReference type="ARBA" id="ARBA00022881"/>
    </source>
</evidence>
<evidence type="ECO:0000256" key="1">
    <source>
        <dbReference type="ARBA" id="ARBA00004496"/>
    </source>
</evidence>
<dbReference type="Gene3D" id="3.40.50.300">
    <property type="entry name" value="P-loop containing nucleotide triphosphate hydrolases"/>
    <property type="match status" value="1"/>
</dbReference>
<dbReference type="GO" id="GO:0005524">
    <property type="term" value="F:ATP binding"/>
    <property type="evidence" value="ECO:0007669"/>
    <property type="project" value="UniProtKB-KW"/>
</dbReference>
<dbReference type="PANTHER" id="PTHR43152:SF2">
    <property type="entry name" value="DRUG RESISTANCE ABC TRANSPORTER"/>
    <property type="match status" value="1"/>
</dbReference>
<keyword evidence="10" id="KW-0234">DNA repair</keyword>
<gene>
    <name evidence="11" type="ORF">LCGC14_1946040</name>
</gene>